<protein>
    <recommendedName>
        <fullName evidence="2">Peptidase M12B domain-containing protein</fullName>
    </recommendedName>
</protein>
<dbReference type="PROSITE" id="PS50215">
    <property type="entry name" value="ADAM_MEPRO"/>
    <property type="match status" value="1"/>
</dbReference>
<dbReference type="PANTHER" id="PTHR45702:SF2">
    <property type="entry name" value="KUZBANIAN, ISOFORM A"/>
    <property type="match status" value="1"/>
</dbReference>
<reference evidence="3 4" key="1">
    <citation type="submission" date="2018-04" db="EMBL/GenBank/DDBJ databases">
        <title>The genome of golden apple snail Pomacea canaliculata provides insight into stress tolerance and invasive adaptation.</title>
        <authorList>
            <person name="Liu C."/>
            <person name="Liu B."/>
            <person name="Ren Y."/>
            <person name="Zhang Y."/>
            <person name="Wang H."/>
            <person name="Li S."/>
            <person name="Jiang F."/>
            <person name="Yin L."/>
            <person name="Zhang G."/>
            <person name="Qian W."/>
            <person name="Fan W."/>
        </authorList>
    </citation>
    <scope>NUCLEOTIDE SEQUENCE [LARGE SCALE GENOMIC DNA]</scope>
    <source>
        <strain evidence="3">SZHN2017</strain>
        <tissue evidence="3">Muscle</tissue>
    </source>
</reference>
<dbReference type="Gene3D" id="4.10.70.10">
    <property type="entry name" value="Disintegrin domain"/>
    <property type="match status" value="1"/>
</dbReference>
<evidence type="ECO:0000256" key="1">
    <source>
        <dbReference type="PROSITE-ProRule" id="PRU00276"/>
    </source>
</evidence>
<dbReference type="Pfam" id="PF13688">
    <property type="entry name" value="Reprolysin_5"/>
    <property type="match status" value="1"/>
</dbReference>
<dbReference type="GO" id="GO:0005886">
    <property type="term" value="C:plasma membrane"/>
    <property type="evidence" value="ECO:0007669"/>
    <property type="project" value="TreeGrafter"/>
</dbReference>
<feature type="binding site" evidence="1">
    <location>
        <position position="142"/>
    </location>
    <ligand>
        <name>Zn(2+)</name>
        <dbReference type="ChEBI" id="CHEBI:29105"/>
        <note>catalytic</note>
    </ligand>
</feature>
<feature type="binding site" evidence="1">
    <location>
        <position position="138"/>
    </location>
    <ligand>
        <name>Zn(2+)</name>
        <dbReference type="ChEBI" id="CHEBI:29105"/>
        <note>catalytic</note>
    </ligand>
</feature>
<dbReference type="Proteomes" id="UP000245119">
    <property type="component" value="Linkage Group LG8"/>
</dbReference>
<dbReference type="InterPro" id="IPR024079">
    <property type="entry name" value="MetalloPept_cat_dom_sf"/>
</dbReference>
<organism evidence="3 4">
    <name type="scientific">Pomacea canaliculata</name>
    <name type="common">Golden apple snail</name>
    <dbReference type="NCBI Taxonomy" id="400727"/>
    <lineage>
        <taxon>Eukaryota</taxon>
        <taxon>Metazoa</taxon>
        <taxon>Spiralia</taxon>
        <taxon>Lophotrochozoa</taxon>
        <taxon>Mollusca</taxon>
        <taxon>Gastropoda</taxon>
        <taxon>Caenogastropoda</taxon>
        <taxon>Architaenioglossa</taxon>
        <taxon>Ampullarioidea</taxon>
        <taxon>Ampullariidae</taxon>
        <taxon>Pomacea</taxon>
    </lineage>
</organism>
<evidence type="ECO:0000313" key="4">
    <source>
        <dbReference type="Proteomes" id="UP000245119"/>
    </source>
</evidence>
<dbReference type="OrthoDB" id="2149267at2759"/>
<dbReference type="InterPro" id="IPR036436">
    <property type="entry name" value="Disintegrin_dom_sf"/>
</dbReference>
<name>A0A2T7NWT8_POMCA</name>
<dbReference type="PANTHER" id="PTHR45702">
    <property type="entry name" value="ADAM10/ADAM17 METALLOPEPTIDASE FAMILY MEMBER"/>
    <property type="match status" value="1"/>
</dbReference>
<evidence type="ECO:0000313" key="3">
    <source>
        <dbReference type="EMBL" id="PVD25634.1"/>
    </source>
</evidence>
<gene>
    <name evidence="3" type="ORF">C0Q70_13293</name>
</gene>
<dbReference type="GO" id="GO:0007219">
    <property type="term" value="P:Notch signaling pathway"/>
    <property type="evidence" value="ECO:0007669"/>
    <property type="project" value="TreeGrafter"/>
</dbReference>
<comment type="caution">
    <text evidence="1">Lacks conserved residue(s) required for the propagation of feature annotation.</text>
</comment>
<dbReference type="Gene3D" id="3.40.390.10">
    <property type="entry name" value="Collagenase (Catalytic Domain)"/>
    <property type="match status" value="1"/>
</dbReference>
<proteinExistence type="predicted"/>
<dbReference type="EMBL" id="PZQS01000008">
    <property type="protein sequence ID" value="PVD25634.1"/>
    <property type="molecule type" value="Genomic_DNA"/>
</dbReference>
<keyword evidence="4" id="KW-1185">Reference proteome</keyword>
<dbReference type="GO" id="GO:0004222">
    <property type="term" value="F:metalloendopeptidase activity"/>
    <property type="evidence" value="ECO:0007669"/>
    <property type="project" value="InterPro"/>
</dbReference>
<dbReference type="AlphaFoldDB" id="A0A2T7NWT8"/>
<dbReference type="GO" id="GO:0046872">
    <property type="term" value="F:metal ion binding"/>
    <property type="evidence" value="ECO:0007669"/>
    <property type="project" value="UniProtKB-KW"/>
</dbReference>
<evidence type="ECO:0000259" key="2">
    <source>
        <dbReference type="PROSITE" id="PS50215"/>
    </source>
</evidence>
<sequence>MLSAISFADNVFRSTDFDGDRSGDNIGFIVANITVIQEIESSKLEYFPFAQNAREYLNSVSKNNFEDYCLAIVFTYIDFSGVVGISYRAKINSNDVESGVCSGFQKANFDHDQRSLNTVVVSYFNIKSREKVHIALAHELGHSFGSGHDDDTDCSASYTGRQFLMHSNNIKGSDISNFRFSSCSVQQMKLVLEKQAQCLAVRLGPVCGNTLVEEGEGCDCGSPDICEFIDRCCTPAGKNISDTSTPCMPSNSRGAQCSPVSSLVAPMTACLFQLNKERCVVLKQSAILQHIVENQEVNAQYQS</sequence>
<feature type="domain" description="Peptidase M12B" evidence="2">
    <location>
        <begin position="1"/>
        <end position="195"/>
    </location>
</feature>
<keyword evidence="1" id="KW-0479">Metal-binding</keyword>
<accession>A0A2T7NWT8</accession>
<feature type="active site" evidence="1">
    <location>
        <position position="139"/>
    </location>
</feature>
<dbReference type="SUPFAM" id="SSF55486">
    <property type="entry name" value="Metalloproteases ('zincins'), catalytic domain"/>
    <property type="match status" value="1"/>
</dbReference>
<dbReference type="GO" id="GO:0006509">
    <property type="term" value="P:membrane protein ectodomain proteolysis"/>
    <property type="evidence" value="ECO:0007669"/>
    <property type="project" value="TreeGrafter"/>
</dbReference>
<dbReference type="InterPro" id="IPR001590">
    <property type="entry name" value="Peptidase_M12B"/>
</dbReference>
<feature type="binding site" evidence="1">
    <location>
        <position position="148"/>
    </location>
    <ligand>
        <name>Zn(2+)</name>
        <dbReference type="ChEBI" id="CHEBI:29105"/>
        <note>catalytic</note>
    </ligand>
</feature>
<comment type="caution">
    <text evidence="3">The sequence shown here is derived from an EMBL/GenBank/DDBJ whole genome shotgun (WGS) entry which is preliminary data.</text>
</comment>
<dbReference type="InterPro" id="IPR051489">
    <property type="entry name" value="ADAM_Metalloproteinase"/>
</dbReference>
<keyword evidence="1" id="KW-0862">Zinc</keyword>